<keyword evidence="5" id="KW-0804">Transcription</keyword>
<evidence type="ECO:0000256" key="7">
    <source>
        <dbReference type="SAM" id="MobiDB-lite"/>
    </source>
</evidence>
<comment type="caution">
    <text evidence="9">The sequence shown here is derived from an EMBL/GenBank/DDBJ whole genome shotgun (WGS) entry which is preliminary data.</text>
</comment>
<feature type="region of interest" description="Disordered" evidence="7">
    <location>
        <begin position="1"/>
        <end position="21"/>
    </location>
</feature>
<dbReference type="Proteomes" id="UP000231279">
    <property type="component" value="Unassembled WGS sequence"/>
</dbReference>
<dbReference type="STRING" id="429701.A0A2G9HHF6"/>
<feature type="compositionally biased region" description="Basic and acidic residues" evidence="7">
    <location>
        <begin position="359"/>
        <end position="369"/>
    </location>
</feature>
<evidence type="ECO:0000256" key="3">
    <source>
        <dbReference type="ARBA" id="ARBA00023015"/>
    </source>
</evidence>
<keyword evidence="4" id="KW-0175">Coiled coil</keyword>
<evidence type="ECO:0000256" key="6">
    <source>
        <dbReference type="ARBA" id="ARBA00023242"/>
    </source>
</evidence>
<feature type="region of interest" description="Disordered" evidence="7">
    <location>
        <begin position="201"/>
        <end position="231"/>
    </location>
</feature>
<sequence>MAPALKTKSSEAQSNEMEASRAMSRPFHIFPSSLEEKFPKLQDSPHVTIGQEPTYNMHSSNHKKAGHPLPSASGCSTHYSMSPKDGVSFASTQVSHSVIQTRQLDGYAVEHNDVSWSAKTIENFLDSPLNIPFQNGQIETSDVVRASDDCDKKTDWQDWSNQLITVADHALESNWSDLLVDVNVPDPDTKILDLPSDFSAFPPQIHQQQQHPLQSGNGSPLTGSPNAPLPKARIRWTPELHEVFVDAVNKLGGSEKATPKGVLKFMNVEGLTIYHVKSHLQKYRSARFKPESSEGTSEKKSNTATESTSLDLKSMMGITEALKLQMEVQKQLHEQLEIQRNLQLRIEEQGKHLQMIFEQQRKMGEEKLKASSSNSDGPAQIPAVEKQPSLNDDKPE</sequence>
<accession>A0A2G9HHF6</accession>
<dbReference type="InterPro" id="IPR025756">
    <property type="entry name" value="Myb_CC_LHEQLE"/>
</dbReference>
<evidence type="ECO:0000256" key="4">
    <source>
        <dbReference type="ARBA" id="ARBA00023054"/>
    </source>
</evidence>
<feature type="compositionally biased region" description="Low complexity" evidence="7">
    <location>
        <begin position="202"/>
        <end position="214"/>
    </location>
</feature>
<dbReference type="Pfam" id="PF00249">
    <property type="entry name" value="Myb_DNA-binding"/>
    <property type="match status" value="1"/>
</dbReference>
<evidence type="ECO:0000313" key="10">
    <source>
        <dbReference type="Proteomes" id="UP000231279"/>
    </source>
</evidence>
<dbReference type="InterPro" id="IPR046955">
    <property type="entry name" value="PHR1-like"/>
</dbReference>
<keyword evidence="10" id="KW-1185">Reference proteome</keyword>
<feature type="compositionally biased region" description="Polar residues" evidence="7">
    <location>
        <begin position="215"/>
        <end position="225"/>
    </location>
</feature>
<dbReference type="NCBIfam" id="TIGR01557">
    <property type="entry name" value="myb_SHAQKYF"/>
    <property type="match status" value="1"/>
</dbReference>
<comment type="similarity">
    <text evidence="2">Belongs to the MYB-CC family.</text>
</comment>
<dbReference type="GO" id="GO:0003700">
    <property type="term" value="F:DNA-binding transcription factor activity"/>
    <property type="evidence" value="ECO:0007669"/>
    <property type="project" value="InterPro"/>
</dbReference>
<gene>
    <name evidence="9" type="ORF">CDL12_10605</name>
</gene>
<dbReference type="GO" id="GO:0003677">
    <property type="term" value="F:DNA binding"/>
    <property type="evidence" value="ECO:0007669"/>
    <property type="project" value="InterPro"/>
</dbReference>
<comment type="subcellular location">
    <subcellularLocation>
        <location evidence="1">Nucleus</location>
    </subcellularLocation>
</comment>
<dbReference type="GO" id="GO:0005634">
    <property type="term" value="C:nucleus"/>
    <property type="evidence" value="ECO:0007669"/>
    <property type="project" value="UniProtKB-SubCell"/>
</dbReference>
<dbReference type="PANTHER" id="PTHR31499">
    <property type="entry name" value="MYB FAMILY TRANSCRIPTION FACTOR PHL11"/>
    <property type="match status" value="1"/>
</dbReference>
<organism evidence="9 10">
    <name type="scientific">Handroanthus impetiginosus</name>
    <dbReference type="NCBI Taxonomy" id="429701"/>
    <lineage>
        <taxon>Eukaryota</taxon>
        <taxon>Viridiplantae</taxon>
        <taxon>Streptophyta</taxon>
        <taxon>Embryophyta</taxon>
        <taxon>Tracheophyta</taxon>
        <taxon>Spermatophyta</taxon>
        <taxon>Magnoliopsida</taxon>
        <taxon>eudicotyledons</taxon>
        <taxon>Gunneridae</taxon>
        <taxon>Pentapetalae</taxon>
        <taxon>asterids</taxon>
        <taxon>lamiids</taxon>
        <taxon>Lamiales</taxon>
        <taxon>Bignoniaceae</taxon>
        <taxon>Crescentiina</taxon>
        <taxon>Tabebuia alliance</taxon>
        <taxon>Handroanthus</taxon>
    </lineage>
</organism>
<name>A0A2G9HHF6_9LAMI</name>
<dbReference type="AlphaFoldDB" id="A0A2G9HHF6"/>
<dbReference type="OrthoDB" id="551907at2759"/>
<dbReference type="InterPro" id="IPR006447">
    <property type="entry name" value="Myb_dom_plants"/>
</dbReference>
<evidence type="ECO:0000313" key="9">
    <source>
        <dbReference type="EMBL" id="PIN16730.1"/>
    </source>
</evidence>
<dbReference type="Pfam" id="PF14379">
    <property type="entry name" value="Myb_CC_LHEQLE"/>
    <property type="match status" value="1"/>
</dbReference>
<dbReference type="InterPro" id="IPR001005">
    <property type="entry name" value="SANT/Myb"/>
</dbReference>
<feature type="domain" description="HTH myb-type" evidence="8">
    <location>
        <begin position="235"/>
        <end position="288"/>
    </location>
</feature>
<keyword evidence="3" id="KW-0805">Transcription regulation</keyword>
<proteinExistence type="inferred from homology"/>
<feature type="compositionally biased region" description="Basic and acidic residues" evidence="7">
    <location>
        <begin position="288"/>
        <end position="301"/>
    </location>
</feature>
<dbReference type="Gene3D" id="1.10.10.60">
    <property type="entry name" value="Homeodomain-like"/>
    <property type="match status" value="1"/>
</dbReference>
<dbReference type="InterPro" id="IPR009057">
    <property type="entry name" value="Homeodomain-like_sf"/>
</dbReference>
<dbReference type="PROSITE" id="PS51294">
    <property type="entry name" value="HTH_MYB"/>
    <property type="match status" value="1"/>
</dbReference>
<reference evidence="10" key="1">
    <citation type="journal article" date="2018" name="Gigascience">
        <title>Genome assembly of the Pink Ipe (Handroanthus impetiginosus, Bignoniaceae), a highly valued, ecologically keystone Neotropical timber forest tree.</title>
        <authorList>
            <person name="Silva-Junior O.B."/>
            <person name="Grattapaglia D."/>
            <person name="Novaes E."/>
            <person name="Collevatti R.G."/>
        </authorList>
    </citation>
    <scope>NUCLEOTIDE SEQUENCE [LARGE SCALE GENOMIC DNA]</scope>
    <source>
        <strain evidence="10">cv. UFG-1</strain>
    </source>
</reference>
<evidence type="ECO:0000256" key="2">
    <source>
        <dbReference type="ARBA" id="ARBA00006783"/>
    </source>
</evidence>
<dbReference type="FunFam" id="1.10.10.60:FF:000002">
    <property type="entry name" value="Myb family transcription factor"/>
    <property type="match status" value="1"/>
</dbReference>
<protein>
    <recommendedName>
        <fullName evidence="8">HTH myb-type domain-containing protein</fullName>
    </recommendedName>
</protein>
<evidence type="ECO:0000256" key="5">
    <source>
        <dbReference type="ARBA" id="ARBA00023163"/>
    </source>
</evidence>
<feature type="region of interest" description="Disordered" evidence="7">
    <location>
        <begin position="285"/>
        <end position="310"/>
    </location>
</feature>
<dbReference type="SUPFAM" id="SSF46689">
    <property type="entry name" value="Homeodomain-like"/>
    <property type="match status" value="1"/>
</dbReference>
<evidence type="ECO:0000259" key="8">
    <source>
        <dbReference type="PROSITE" id="PS51294"/>
    </source>
</evidence>
<feature type="region of interest" description="Disordered" evidence="7">
    <location>
        <begin position="357"/>
        <end position="396"/>
    </location>
</feature>
<keyword evidence="6" id="KW-0539">Nucleus</keyword>
<dbReference type="InterPro" id="IPR017930">
    <property type="entry name" value="Myb_dom"/>
</dbReference>
<dbReference type="EMBL" id="NKXS01001811">
    <property type="protein sequence ID" value="PIN16730.1"/>
    <property type="molecule type" value="Genomic_DNA"/>
</dbReference>
<evidence type="ECO:0000256" key="1">
    <source>
        <dbReference type="ARBA" id="ARBA00004123"/>
    </source>
</evidence>
<dbReference type="PANTHER" id="PTHR31499:SF80">
    <property type="entry name" value="HTH MYB-TYPE DOMAIN-CONTAINING PROTEIN"/>
    <property type="match status" value="1"/>
</dbReference>